<feature type="compositionally biased region" description="Pro residues" evidence="1">
    <location>
        <begin position="86"/>
        <end position="96"/>
    </location>
</feature>
<dbReference type="InterPro" id="IPR044169">
    <property type="entry name" value="PI21"/>
</dbReference>
<dbReference type="PANTHER" id="PTHR47488:SF7">
    <property type="entry name" value="HEAVY METAL TRANSPORT_DETOXIFICATION SUPERFAMILY PROTEIN"/>
    <property type="match status" value="1"/>
</dbReference>
<sequence>MHPYPQMWKLVMEVNLDRQRSSKKIERTIDKLQEKVKILRISYDQKNGIVTIRGRFDPEMVSKKLKDEAGKVIKSIKIEEIEMQPVAPPAPAPPMPYMDVPELNRGDRNRGTFTEPPESVGESCGCKYCCCF</sequence>
<evidence type="ECO:0000313" key="2">
    <source>
        <dbReference type="EMBL" id="KAG6481063.1"/>
    </source>
</evidence>
<protein>
    <recommendedName>
        <fullName evidence="4">HMA domain-containing protein</fullName>
    </recommendedName>
</protein>
<organism evidence="2 3">
    <name type="scientific">Zingiber officinale</name>
    <name type="common">Ginger</name>
    <name type="synonym">Amomum zingiber</name>
    <dbReference type="NCBI Taxonomy" id="94328"/>
    <lineage>
        <taxon>Eukaryota</taxon>
        <taxon>Viridiplantae</taxon>
        <taxon>Streptophyta</taxon>
        <taxon>Embryophyta</taxon>
        <taxon>Tracheophyta</taxon>
        <taxon>Spermatophyta</taxon>
        <taxon>Magnoliopsida</taxon>
        <taxon>Liliopsida</taxon>
        <taxon>Zingiberales</taxon>
        <taxon>Zingiberaceae</taxon>
        <taxon>Zingiber</taxon>
    </lineage>
</organism>
<evidence type="ECO:0008006" key="4">
    <source>
        <dbReference type="Google" id="ProtNLM"/>
    </source>
</evidence>
<evidence type="ECO:0000256" key="1">
    <source>
        <dbReference type="SAM" id="MobiDB-lite"/>
    </source>
</evidence>
<accession>A0A8J5F7V9</accession>
<dbReference type="Proteomes" id="UP000734854">
    <property type="component" value="Unassembled WGS sequence"/>
</dbReference>
<dbReference type="PANTHER" id="PTHR47488">
    <property type="entry name" value="HEAVY METAL TRANSPORT/DETOXIFICATION SUPERFAMILY PROTEIN"/>
    <property type="match status" value="1"/>
</dbReference>
<dbReference type="GO" id="GO:1900150">
    <property type="term" value="P:regulation of defense response to fungus"/>
    <property type="evidence" value="ECO:0007669"/>
    <property type="project" value="InterPro"/>
</dbReference>
<gene>
    <name evidence="2" type="ORF">ZIOFF_057655</name>
</gene>
<name>A0A8J5F7V9_ZINOF</name>
<evidence type="ECO:0000313" key="3">
    <source>
        <dbReference type="Proteomes" id="UP000734854"/>
    </source>
</evidence>
<dbReference type="EMBL" id="JACMSC010000016">
    <property type="protein sequence ID" value="KAG6481063.1"/>
    <property type="molecule type" value="Genomic_DNA"/>
</dbReference>
<reference evidence="2 3" key="1">
    <citation type="submission" date="2020-08" db="EMBL/GenBank/DDBJ databases">
        <title>Plant Genome Project.</title>
        <authorList>
            <person name="Zhang R.-G."/>
        </authorList>
    </citation>
    <scope>NUCLEOTIDE SEQUENCE [LARGE SCALE GENOMIC DNA]</scope>
    <source>
        <tissue evidence="2">Rhizome</tissue>
    </source>
</reference>
<comment type="caution">
    <text evidence="2">The sequence shown here is derived from an EMBL/GenBank/DDBJ whole genome shotgun (WGS) entry which is preliminary data.</text>
</comment>
<proteinExistence type="predicted"/>
<keyword evidence="3" id="KW-1185">Reference proteome</keyword>
<feature type="region of interest" description="Disordered" evidence="1">
    <location>
        <begin position="84"/>
        <end position="116"/>
    </location>
</feature>
<dbReference type="AlphaFoldDB" id="A0A8J5F7V9"/>